<dbReference type="RefSeq" id="WP_126693545.1">
    <property type="nucleotide sequence ID" value="NZ_RXOF01000006.1"/>
</dbReference>
<dbReference type="Gene3D" id="3.20.20.80">
    <property type="entry name" value="Glycosidases"/>
    <property type="match status" value="1"/>
</dbReference>
<dbReference type="EMBL" id="RXOF01000006">
    <property type="protein sequence ID" value="RTQ49686.1"/>
    <property type="molecule type" value="Genomic_DNA"/>
</dbReference>
<dbReference type="SUPFAM" id="SSF50405">
    <property type="entry name" value="Actin-crosslinking proteins"/>
    <property type="match status" value="1"/>
</dbReference>
<organism evidence="5 6">
    <name type="scientific">Hymenobacter gummosus</name>
    <dbReference type="NCBI Taxonomy" id="1776032"/>
    <lineage>
        <taxon>Bacteria</taxon>
        <taxon>Pseudomonadati</taxon>
        <taxon>Bacteroidota</taxon>
        <taxon>Cytophagia</taxon>
        <taxon>Cytophagales</taxon>
        <taxon>Hymenobacteraceae</taxon>
        <taxon>Hymenobacter</taxon>
    </lineage>
</organism>
<dbReference type="InterPro" id="IPR050386">
    <property type="entry name" value="Glycosyl_hydrolase_5"/>
</dbReference>
<evidence type="ECO:0000256" key="1">
    <source>
        <dbReference type="ARBA" id="ARBA00022801"/>
    </source>
</evidence>
<evidence type="ECO:0000256" key="2">
    <source>
        <dbReference type="ARBA" id="ARBA00023295"/>
    </source>
</evidence>
<name>A0A3S0INI0_9BACT</name>
<dbReference type="InterPro" id="IPR001547">
    <property type="entry name" value="Glyco_hydro_5"/>
</dbReference>
<dbReference type="CDD" id="cd23342">
    <property type="entry name" value="beta-trefoil_FSCN_ZgPorA-like"/>
    <property type="match status" value="1"/>
</dbReference>
<dbReference type="InterPro" id="IPR017853">
    <property type="entry name" value="GH"/>
</dbReference>
<dbReference type="GO" id="GO:0008422">
    <property type="term" value="F:beta-glucosidase activity"/>
    <property type="evidence" value="ECO:0007669"/>
    <property type="project" value="TreeGrafter"/>
</dbReference>
<reference evidence="5 6" key="1">
    <citation type="submission" date="2018-12" db="EMBL/GenBank/DDBJ databases">
        <title>Hymenobacter gummosus sp. nov., isolated from a spring.</title>
        <authorList>
            <person name="Nie L."/>
        </authorList>
    </citation>
    <scope>NUCLEOTIDE SEQUENCE [LARGE SCALE GENOMIC DNA]</scope>
    <source>
        <strain evidence="5 6">KCTC 52166</strain>
    </source>
</reference>
<dbReference type="Proteomes" id="UP000282184">
    <property type="component" value="Unassembled WGS sequence"/>
</dbReference>
<dbReference type="SUPFAM" id="SSF51445">
    <property type="entry name" value="(Trans)glycosidases"/>
    <property type="match status" value="1"/>
</dbReference>
<gene>
    <name evidence="5" type="ORF">EJV47_12795</name>
</gene>
<dbReference type="GO" id="GO:0005576">
    <property type="term" value="C:extracellular region"/>
    <property type="evidence" value="ECO:0007669"/>
    <property type="project" value="TreeGrafter"/>
</dbReference>
<dbReference type="Pfam" id="PF00150">
    <property type="entry name" value="Cellulase"/>
    <property type="match status" value="1"/>
</dbReference>
<feature type="domain" description="Glycoside hydrolase family 5" evidence="4">
    <location>
        <begin position="99"/>
        <end position="389"/>
    </location>
</feature>
<feature type="chain" id="PRO_5018524947" description="Glycoside hydrolase family 5 domain-containing protein" evidence="3">
    <location>
        <begin position="29"/>
        <end position="677"/>
    </location>
</feature>
<evidence type="ECO:0000313" key="6">
    <source>
        <dbReference type="Proteomes" id="UP000282184"/>
    </source>
</evidence>
<sequence>MSQLLTRALRPLPLLAAAALGLSRPAAAQSFLHADGGRIVNASNQEVLLNGVNLGGWALQEGYIVKPGWPGFNGKQTQGTVKQALYQAGMSDADVEAFYQSYRNNFITKPDIDFLASKGFNCLRLPLHYDLFLTPQQRAVRNAVLRGTTTYAAYVQSLTGWYQQNQLFVDPANMEAYRLIDNVLDWAAANNMYVVLDLHAAPGSQGTDANIADSLTPLDLWNQPIYQDITERLWSNLAARYRQDARIAMYDLINEPNNVPSNQQIRGLLQRLINAVRAQNDQHLLLLEGNGWGNDYNYMERRNFANNANLVYSSHRYSGATYPLDNNVNSADPGNANNLRTIGNLTRFRTDNSAPIWVGETGENTDQWMHDAAVALNSVRIGWCHWTYKRFDAVGNAALMRIPPPYIVDGPAGLPQVLQNIRFGGALANSALDAIAPNQNGIVNYPGGGSYNGLTAPPLQRIVWLQGSNGKYVSSEGGYQPMTCVRPTYGLWEQFAVEPAGAAGQVALRSRATNGYVSVPGLTAPLTCTSPSVGAAETFEWLINADGSISLRGSNGRYVSSEFGAAPITCNRQSIGPTEKFTFGISGSTALSSRAPRREAVSFFPNPVSTTLTYELPGGAAHQLRVLDAAGRVVLRRPVPAAASPARTLDLTGLRPGLYRVELRGADFHNSFNVSKQ</sequence>
<dbReference type="GO" id="GO:0009251">
    <property type="term" value="P:glucan catabolic process"/>
    <property type="evidence" value="ECO:0007669"/>
    <property type="project" value="TreeGrafter"/>
</dbReference>
<feature type="signal peptide" evidence="3">
    <location>
        <begin position="1"/>
        <end position="28"/>
    </location>
</feature>
<keyword evidence="6" id="KW-1185">Reference proteome</keyword>
<dbReference type="PANTHER" id="PTHR31297:SF13">
    <property type="entry name" value="PUTATIVE-RELATED"/>
    <property type="match status" value="1"/>
</dbReference>
<evidence type="ECO:0000313" key="5">
    <source>
        <dbReference type="EMBL" id="RTQ49686.1"/>
    </source>
</evidence>
<dbReference type="PANTHER" id="PTHR31297">
    <property type="entry name" value="GLUCAN ENDO-1,6-BETA-GLUCOSIDASE B"/>
    <property type="match status" value="1"/>
</dbReference>
<proteinExistence type="predicted"/>
<comment type="caution">
    <text evidence="5">The sequence shown here is derived from an EMBL/GenBank/DDBJ whole genome shotgun (WGS) entry which is preliminary data.</text>
</comment>
<keyword evidence="2" id="KW-0326">Glycosidase</keyword>
<dbReference type="OrthoDB" id="9800955at2"/>
<evidence type="ECO:0000259" key="4">
    <source>
        <dbReference type="Pfam" id="PF00150"/>
    </source>
</evidence>
<keyword evidence="1" id="KW-0378">Hydrolase</keyword>
<dbReference type="GO" id="GO:0009986">
    <property type="term" value="C:cell surface"/>
    <property type="evidence" value="ECO:0007669"/>
    <property type="project" value="TreeGrafter"/>
</dbReference>
<accession>A0A3S0INI0</accession>
<dbReference type="Gene3D" id="2.80.10.50">
    <property type="match status" value="1"/>
</dbReference>
<keyword evidence="3" id="KW-0732">Signal</keyword>
<protein>
    <recommendedName>
        <fullName evidence="4">Glycoside hydrolase family 5 domain-containing protein</fullName>
    </recommendedName>
</protein>
<dbReference type="InterPro" id="IPR008999">
    <property type="entry name" value="Actin-crosslinking"/>
</dbReference>
<evidence type="ECO:0000256" key="3">
    <source>
        <dbReference type="SAM" id="SignalP"/>
    </source>
</evidence>
<dbReference type="AlphaFoldDB" id="A0A3S0INI0"/>